<dbReference type="InterPro" id="IPR019775">
    <property type="entry name" value="WD40_repeat_CS"/>
</dbReference>
<dbReference type="Pfam" id="PF00400">
    <property type="entry name" value="WD40"/>
    <property type="match status" value="2"/>
</dbReference>
<evidence type="ECO:0000313" key="7">
    <source>
        <dbReference type="EMBL" id="GAQ88098.1"/>
    </source>
</evidence>
<evidence type="ECO:0000256" key="5">
    <source>
        <dbReference type="ARBA" id="ARBA00023163"/>
    </source>
</evidence>
<organism evidence="7 8">
    <name type="scientific">Klebsormidium nitens</name>
    <name type="common">Green alga</name>
    <name type="synonym">Ulothrix nitens</name>
    <dbReference type="NCBI Taxonomy" id="105231"/>
    <lineage>
        <taxon>Eukaryota</taxon>
        <taxon>Viridiplantae</taxon>
        <taxon>Streptophyta</taxon>
        <taxon>Klebsormidiophyceae</taxon>
        <taxon>Klebsormidiales</taxon>
        <taxon>Klebsormidiaceae</taxon>
        <taxon>Klebsormidium</taxon>
    </lineage>
</organism>
<proteinExistence type="inferred from homology"/>
<keyword evidence="5" id="KW-0804">Transcription</keyword>
<dbReference type="OMA" id="RDVHRNY"/>
<evidence type="ECO:0000256" key="6">
    <source>
        <dbReference type="PROSITE-ProRule" id="PRU00221"/>
    </source>
</evidence>
<reference evidence="7 8" key="1">
    <citation type="journal article" date="2014" name="Nat. Commun.">
        <title>Klebsormidium flaccidum genome reveals primary factors for plant terrestrial adaptation.</title>
        <authorList>
            <person name="Hori K."/>
            <person name="Maruyama F."/>
            <person name="Fujisawa T."/>
            <person name="Togashi T."/>
            <person name="Yamamoto N."/>
            <person name="Seo M."/>
            <person name="Sato S."/>
            <person name="Yamada T."/>
            <person name="Mori H."/>
            <person name="Tajima N."/>
            <person name="Moriyama T."/>
            <person name="Ikeuchi M."/>
            <person name="Watanabe M."/>
            <person name="Wada H."/>
            <person name="Kobayashi K."/>
            <person name="Saito M."/>
            <person name="Masuda T."/>
            <person name="Sasaki-Sekimoto Y."/>
            <person name="Mashiguchi K."/>
            <person name="Awai K."/>
            <person name="Shimojima M."/>
            <person name="Masuda S."/>
            <person name="Iwai M."/>
            <person name="Nobusawa T."/>
            <person name="Narise T."/>
            <person name="Kondo S."/>
            <person name="Saito H."/>
            <person name="Sato R."/>
            <person name="Murakawa M."/>
            <person name="Ihara Y."/>
            <person name="Oshima-Yamada Y."/>
            <person name="Ohtaka K."/>
            <person name="Satoh M."/>
            <person name="Sonobe K."/>
            <person name="Ishii M."/>
            <person name="Ohtani R."/>
            <person name="Kanamori-Sato M."/>
            <person name="Honoki R."/>
            <person name="Miyazaki D."/>
            <person name="Mochizuki H."/>
            <person name="Umetsu J."/>
            <person name="Higashi K."/>
            <person name="Shibata D."/>
            <person name="Kamiya Y."/>
            <person name="Sato N."/>
            <person name="Nakamura Y."/>
            <person name="Tabata S."/>
            <person name="Ida S."/>
            <person name="Kurokawa K."/>
            <person name="Ohta H."/>
        </authorList>
    </citation>
    <scope>NUCLEOTIDE SEQUENCE [LARGE SCALE GENOMIC DNA]</scope>
    <source>
        <strain evidence="7 8">NIES-2285</strain>
    </source>
</reference>
<dbReference type="InterPro" id="IPR051243">
    <property type="entry name" value="PcG_WD-repeat"/>
</dbReference>
<dbReference type="STRING" id="105231.A0A1Y1IIU3"/>
<dbReference type="PROSITE" id="PS50082">
    <property type="entry name" value="WD_REPEATS_2"/>
    <property type="match status" value="1"/>
</dbReference>
<dbReference type="GO" id="GO:0000122">
    <property type="term" value="P:negative regulation of transcription by RNA polymerase II"/>
    <property type="evidence" value="ECO:0000318"/>
    <property type="project" value="GO_Central"/>
</dbReference>
<feature type="repeat" description="WD" evidence="6">
    <location>
        <begin position="115"/>
        <end position="157"/>
    </location>
</feature>
<dbReference type="GO" id="GO:0031507">
    <property type="term" value="P:heterochromatin formation"/>
    <property type="evidence" value="ECO:0000318"/>
    <property type="project" value="GO_Central"/>
</dbReference>
<dbReference type="OrthoDB" id="7318948at2759"/>
<keyword evidence="2 6" id="KW-0853">WD repeat</keyword>
<dbReference type="EMBL" id="DF237349">
    <property type="protein sequence ID" value="GAQ88098.1"/>
    <property type="molecule type" value="Genomic_DNA"/>
</dbReference>
<dbReference type="InterPro" id="IPR036322">
    <property type="entry name" value="WD40_repeat_dom_sf"/>
</dbReference>
<dbReference type="SMART" id="SM00320">
    <property type="entry name" value="WD40"/>
    <property type="match status" value="4"/>
</dbReference>
<protein>
    <submittedName>
        <fullName evidence="7">Uncharacterized protein</fullName>
    </submittedName>
</protein>
<keyword evidence="8" id="KW-1185">Reference proteome</keyword>
<dbReference type="PROSITE" id="PS50294">
    <property type="entry name" value="WD_REPEATS_REGION"/>
    <property type="match status" value="1"/>
</dbReference>
<dbReference type="AlphaFoldDB" id="A0A1Y1IIU3"/>
<evidence type="ECO:0000256" key="4">
    <source>
        <dbReference type="ARBA" id="ARBA00023015"/>
    </source>
</evidence>
<dbReference type="InterPro" id="IPR001680">
    <property type="entry name" value="WD40_rpt"/>
</dbReference>
<gene>
    <name evidence="7" type="ORF">KFL_004000010</name>
</gene>
<evidence type="ECO:0000313" key="8">
    <source>
        <dbReference type="Proteomes" id="UP000054558"/>
    </source>
</evidence>
<dbReference type="PROSITE" id="PS00678">
    <property type="entry name" value="WD_REPEATS_1"/>
    <property type="match status" value="1"/>
</dbReference>
<comment type="similarity">
    <text evidence="1">Belongs to the WD repeat ESC family.</text>
</comment>
<keyword evidence="3" id="KW-0677">Repeat</keyword>
<dbReference type="InterPro" id="IPR015943">
    <property type="entry name" value="WD40/YVTN_repeat-like_dom_sf"/>
</dbReference>
<keyword evidence="4" id="KW-0805">Transcription regulation</keyword>
<sequence>MGSGSWGREGAYRAVNAVKCGAGNNKVWGVSFNQLDYGYRNWAAAVAGNLIIVLDVLEDTQIAVLDIYRDDDKDEEFFCVCWASNEDGEPLVCAAGANGVIRVVNVLSGDVYKTLVGHGGSVNDLRVHPRNRFWLLSGAKDESVRMWNLKSGVMIAIFGGDEGHRGDVLSVDFHVKLPEHDPQTGEELPVRPIIVSCGMDKTVRIWQFPEHLLPRVHEAQDWHLSPSKFKTINVKYTVSKERTLHTEFVDCVRWVGNLVMSKAGNGDEETARQERSTLPPNKILLWDPLELEEADTLGSRPREDSESKNPFDSAEIKRKTNVISEYEIPRSHHWFNKFSTDFCQRLVACGNDYGEVFVYDIHAYPPCRVAKCYNQSREAQSQCRQVALSYDGSTILSCHDNGQIWRWDKNER</sequence>
<dbReference type="Proteomes" id="UP000054558">
    <property type="component" value="Unassembled WGS sequence"/>
</dbReference>
<dbReference type="Gene3D" id="2.130.10.10">
    <property type="entry name" value="YVTN repeat-like/Quinoprotein amine dehydrogenase"/>
    <property type="match status" value="1"/>
</dbReference>
<dbReference type="PANTHER" id="PTHR10253">
    <property type="entry name" value="POLYCOMB PROTEIN"/>
    <property type="match status" value="1"/>
</dbReference>
<name>A0A1Y1IIU3_KLENI</name>
<evidence type="ECO:0000256" key="3">
    <source>
        <dbReference type="ARBA" id="ARBA00022737"/>
    </source>
</evidence>
<evidence type="ECO:0000256" key="2">
    <source>
        <dbReference type="ARBA" id="ARBA00022574"/>
    </source>
</evidence>
<accession>A0A1Y1IIU3</accession>
<evidence type="ECO:0000256" key="1">
    <source>
        <dbReference type="ARBA" id="ARBA00008075"/>
    </source>
</evidence>
<dbReference type="GO" id="GO:0035098">
    <property type="term" value="C:ESC/E(Z) complex"/>
    <property type="evidence" value="ECO:0000318"/>
    <property type="project" value="GO_Central"/>
</dbReference>
<dbReference type="SUPFAM" id="SSF50978">
    <property type="entry name" value="WD40 repeat-like"/>
    <property type="match status" value="1"/>
</dbReference>